<accession>A0A8D0NBY2</accession>
<dbReference type="Ensembl" id="ENSSSCT00015040186.1">
    <property type="protein sequence ID" value="ENSSSCP00015015909.1"/>
    <property type="gene ID" value="ENSSSCG00015030331.1"/>
</dbReference>
<name>A0A8D0NBY2_PIG</name>
<dbReference type="AlphaFoldDB" id="A0A8D0NBY2"/>
<organism evidence="1 2">
    <name type="scientific">Sus scrofa</name>
    <name type="common">Pig</name>
    <dbReference type="NCBI Taxonomy" id="9823"/>
    <lineage>
        <taxon>Eukaryota</taxon>
        <taxon>Metazoa</taxon>
        <taxon>Chordata</taxon>
        <taxon>Craniata</taxon>
        <taxon>Vertebrata</taxon>
        <taxon>Euteleostomi</taxon>
        <taxon>Mammalia</taxon>
        <taxon>Eutheria</taxon>
        <taxon>Laurasiatheria</taxon>
        <taxon>Artiodactyla</taxon>
        <taxon>Suina</taxon>
        <taxon>Suidae</taxon>
        <taxon>Sus</taxon>
    </lineage>
</organism>
<reference evidence="1" key="1">
    <citation type="submission" date="2025-08" db="UniProtKB">
        <authorList>
            <consortium name="Ensembl"/>
        </authorList>
    </citation>
    <scope>IDENTIFICATION</scope>
</reference>
<evidence type="ECO:0008006" key="3">
    <source>
        <dbReference type="Google" id="ProtNLM"/>
    </source>
</evidence>
<evidence type="ECO:0000313" key="1">
    <source>
        <dbReference type="Ensembl" id="ENSSSCP00015015909.1"/>
    </source>
</evidence>
<sequence length="170" mass="20243">MILYLENPKDSTRKLLELIQEFGKVAGYKINIQKSMAFLCTNNEKSEIEIRETIPFTIVSRRIKYLGVDLPKETRDLYSENYKTLIKEIKDDASRWKDIPCSWIGRVNIIKITILPKAIYRFNAIPIKLLRTFFTELKQNILKICLEAQKTQNSQRHPEKEKWRWRNQVP</sequence>
<protein>
    <recommendedName>
        <fullName evidence="3">Reverse transcriptase domain-containing protein</fullName>
    </recommendedName>
</protein>
<proteinExistence type="predicted"/>
<evidence type="ECO:0000313" key="2">
    <source>
        <dbReference type="Proteomes" id="UP000694726"/>
    </source>
</evidence>
<dbReference type="Proteomes" id="UP000694726">
    <property type="component" value="Unplaced"/>
</dbReference>
<dbReference type="PANTHER" id="PTHR19446">
    <property type="entry name" value="REVERSE TRANSCRIPTASES"/>
    <property type="match status" value="1"/>
</dbReference>